<proteinExistence type="predicted"/>
<feature type="domain" description="Magnetosome protein MamS/MamX" evidence="2">
    <location>
        <begin position="47"/>
        <end position="132"/>
    </location>
</feature>
<keyword evidence="3" id="KW-0238">DNA-binding</keyword>
<keyword evidence="1" id="KW-0732">Signal</keyword>
<dbReference type="Pfam" id="PF26390">
    <property type="entry name" value="MamS_MamX"/>
    <property type="match status" value="1"/>
</dbReference>
<protein>
    <submittedName>
        <fullName evidence="3">DNA-binding protein</fullName>
    </submittedName>
</protein>
<feature type="chain" id="PRO_5027594715" evidence="1">
    <location>
        <begin position="25"/>
        <end position="152"/>
    </location>
</feature>
<sequence length="152" mass="16177">MKKAGLALALLGLVALVWAGAAMAQPRRGWGGWGPGERYGRMYNPATVETLSGEVTKVERFTPGRGMGYGVHLTLKTATETISVHLGPSWYVEQQGLTFAAGDKLEVTGSRITYQGKPAIIAAEVKKGDKVLKLRDAQGVPVWAGAGAGRRR</sequence>
<comment type="caution">
    <text evidence="3">The sequence shown here is derived from an EMBL/GenBank/DDBJ whole genome shotgun (WGS) entry which is preliminary data.</text>
</comment>
<evidence type="ECO:0000313" key="3">
    <source>
        <dbReference type="EMBL" id="HGB15080.1"/>
    </source>
</evidence>
<evidence type="ECO:0000256" key="1">
    <source>
        <dbReference type="SAM" id="SignalP"/>
    </source>
</evidence>
<evidence type="ECO:0000259" key="2">
    <source>
        <dbReference type="Pfam" id="PF26390"/>
    </source>
</evidence>
<gene>
    <name evidence="3" type="ORF">ENV62_07590</name>
</gene>
<accession>A0A7C3SJF7</accession>
<name>A0A7C3SJF7_9BACT</name>
<feature type="signal peptide" evidence="1">
    <location>
        <begin position="1"/>
        <end position="24"/>
    </location>
</feature>
<dbReference type="InterPro" id="IPR058837">
    <property type="entry name" value="MamS_MamX_dom"/>
</dbReference>
<reference evidence="3" key="1">
    <citation type="journal article" date="2020" name="mSystems">
        <title>Genome- and Community-Level Interaction Insights into Carbon Utilization and Element Cycling Functions of Hydrothermarchaeota in Hydrothermal Sediment.</title>
        <authorList>
            <person name="Zhou Z."/>
            <person name="Liu Y."/>
            <person name="Xu W."/>
            <person name="Pan J."/>
            <person name="Luo Z.H."/>
            <person name="Li M."/>
        </authorList>
    </citation>
    <scope>NUCLEOTIDE SEQUENCE [LARGE SCALE GENOMIC DNA]</scope>
    <source>
        <strain evidence="3">SpSt-776</strain>
    </source>
</reference>
<dbReference type="GO" id="GO:0003677">
    <property type="term" value="F:DNA binding"/>
    <property type="evidence" value="ECO:0007669"/>
    <property type="project" value="UniProtKB-KW"/>
</dbReference>
<dbReference type="AlphaFoldDB" id="A0A7C3SJF7"/>
<dbReference type="EMBL" id="DTHB01000049">
    <property type="protein sequence ID" value="HGB15080.1"/>
    <property type="molecule type" value="Genomic_DNA"/>
</dbReference>
<organism evidence="3">
    <name type="scientific">Desulfobacca acetoxidans</name>
    <dbReference type="NCBI Taxonomy" id="60893"/>
    <lineage>
        <taxon>Bacteria</taxon>
        <taxon>Pseudomonadati</taxon>
        <taxon>Thermodesulfobacteriota</taxon>
        <taxon>Desulfobaccia</taxon>
        <taxon>Desulfobaccales</taxon>
        <taxon>Desulfobaccaceae</taxon>
        <taxon>Desulfobacca</taxon>
    </lineage>
</organism>